<evidence type="ECO:0000256" key="8">
    <source>
        <dbReference type="ARBA" id="ARBA00023180"/>
    </source>
</evidence>
<reference evidence="10" key="1">
    <citation type="submission" date="2021-01" db="EMBL/GenBank/DDBJ databases">
        <authorList>
            <person name="Zahm M."/>
            <person name="Roques C."/>
            <person name="Cabau C."/>
            <person name="Klopp C."/>
            <person name="Donnadieu C."/>
            <person name="Jouanno E."/>
            <person name="Lampietro C."/>
            <person name="Louis A."/>
            <person name="Herpin A."/>
            <person name="Echchiki A."/>
            <person name="Berthelot C."/>
            <person name="Parey E."/>
            <person name="Roest-Crollius H."/>
            <person name="Braasch I."/>
            <person name="Postlethwait J."/>
            <person name="Bobe J."/>
            <person name="Montfort J."/>
            <person name="Bouchez O."/>
            <person name="Begum T."/>
            <person name="Mejri S."/>
            <person name="Adams A."/>
            <person name="Chen W.-J."/>
            <person name="Guiguen Y."/>
        </authorList>
    </citation>
    <scope>NUCLEOTIDE SEQUENCE</scope>
    <source>
        <strain evidence="10">YG-15Mar2019-1</strain>
        <tissue evidence="10">Brain</tissue>
    </source>
</reference>
<keyword evidence="8" id="KW-0325">Glycoprotein</keyword>
<dbReference type="PANTHER" id="PTHR11866">
    <property type="entry name" value="G-PROTEIN COUPLED RECEPTOR FAMILY 1 MEMBER"/>
    <property type="match status" value="1"/>
</dbReference>
<evidence type="ECO:0000256" key="4">
    <source>
        <dbReference type="ARBA" id="ARBA00022989"/>
    </source>
</evidence>
<keyword evidence="9" id="KW-0807">Transducer</keyword>
<sequence>MYGPAQLSLGVKVDYRSDLLAIRFASFNPILDPWVYILCRKNLLVKGCETVKRTVGIVREGHRRKEGWVSGPQTPPSYANSNTTSYASLRTANYDRDSGNQIVSRTKSFTDFTQQQHWDFESARPSFHPFSVEAPTAICFEKLLPMRSKLSEGTPDLCAILQESPALSGDRDAQPTACVQALPTHEKQVEIVTCTFSTPTSCTSERCL</sequence>
<keyword evidence="7" id="KW-0675">Receptor</keyword>
<keyword evidence="6" id="KW-0472">Membrane</keyword>
<accession>A0A9D3PG86</accession>
<keyword evidence="4" id="KW-1133">Transmembrane helix</keyword>
<evidence type="ECO:0000256" key="1">
    <source>
        <dbReference type="ARBA" id="ARBA00004651"/>
    </source>
</evidence>
<comment type="subcellular location">
    <subcellularLocation>
        <location evidence="1">Cell membrane</location>
        <topology evidence="1">Multi-pass membrane protein</topology>
    </subcellularLocation>
</comment>
<dbReference type="GO" id="GO:0007204">
    <property type="term" value="P:positive regulation of cytosolic calcium ion concentration"/>
    <property type="evidence" value="ECO:0007669"/>
    <property type="project" value="TreeGrafter"/>
</dbReference>
<protein>
    <submittedName>
        <fullName evidence="10">Uncharacterized protein</fullName>
    </submittedName>
</protein>
<evidence type="ECO:0000256" key="3">
    <source>
        <dbReference type="ARBA" id="ARBA00022692"/>
    </source>
</evidence>
<keyword evidence="11" id="KW-1185">Reference proteome</keyword>
<dbReference type="PANTHER" id="PTHR11866:SF32">
    <property type="entry name" value="PROSTAGLANDIN E RECEPTOR 4 (SUBTYPE EP4) C"/>
    <property type="match status" value="1"/>
</dbReference>
<name>A0A9D3PG86_MEGAT</name>
<comment type="caution">
    <text evidence="10">The sequence shown here is derived from an EMBL/GenBank/DDBJ whole genome shotgun (WGS) entry which is preliminary data.</text>
</comment>
<keyword evidence="3" id="KW-0812">Transmembrane</keyword>
<evidence type="ECO:0000256" key="7">
    <source>
        <dbReference type="ARBA" id="ARBA00023170"/>
    </source>
</evidence>
<dbReference type="GO" id="GO:0006954">
    <property type="term" value="P:inflammatory response"/>
    <property type="evidence" value="ECO:0007669"/>
    <property type="project" value="TreeGrafter"/>
</dbReference>
<gene>
    <name evidence="10" type="ORF">MATL_G00238410</name>
</gene>
<dbReference type="OrthoDB" id="5959154at2759"/>
<evidence type="ECO:0000256" key="6">
    <source>
        <dbReference type="ARBA" id="ARBA00023136"/>
    </source>
</evidence>
<evidence type="ECO:0000256" key="9">
    <source>
        <dbReference type="ARBA" id="ARBA00023224"/>
    </source>
</evidence>
<dbReference type="GO" id="GO:0050728">
    <property type="term" value="P:negative regulation of inflammatory response"/>
    <property type="evidence" value="ECO:0007669"/>
    <property type="project" value="TreeGrafter"/>
</dbReference>
<dbReference type="GO" id="GO:0004957">
    <property type="term" value="F:prostaglandin E receptor activity"/>
    <property type="evidence" value="ECO:0007669"/>
    <property type="project" value="TreeGrafter"/>
</dbReference>
<keyword evidence="5" id="KW-0297">G-protein coupled receptor</keyword>
<dbReference type="Proteomes" id="UP001046870">
    <property type="component" value="Chromosome 22"/>
</dbReference>
<dbReference type="GO" id="GO:0005886">
    <property type="term" value="C:plasma membrane"/>
    <property type="evidence" value="ECO:0007669"/>
    <property type="project" value="UniProtKB-SubCell"/>
</dbReference>
<dbReference type="AlphaFoldDB" id="A0A9D3PG86"/>
<dbReference type="GO" id="GO:0071380">
    <property type="term" value="P:cellular response to prostaglandin E stimulus"/>
    <property type="evidence" value="ECO:0007669"/>
    <property type="project" value="TreeGrafter"/>
</dbReference>
<keyword evidence="2" id="KW-1003">Cell membrane</keyword>
<evidence type="ECO:0000313" key="10">
    <source>
        <dbReference type="EMBL" id="KAG7456683.1"/>
    </source>
</evidence>
<organism evidence="10 11">
    <name type="scientific">Megalops atlanticus</name>
    <name type="common">Tarpon</name>
    <name type="synonym">Clupea gigantea</name>
    <dbReference type="NCBI Taxonomy" id="7932"/>
    <lineage>
        <taxon>Eukaryota</taxon>
        <taxon>Metazoa</taxon>
        <taxon>Chordata</taxon>
        <taxon>Craniata</taxon>
        <taxon>Vertebrata</taxon>
        <taxon>Euteleostomi</taxon>
        <taxon>Actinopterygii</taxon>
        <taxon>Neopterygii</taxon>
        <taxon>Teleostei</taxon>
        <taxon>Elopiformes</taxon>
        <taxon>Megalopidae</taxon>
        <taxon>Megalops</taxon>
    </lineage>
</organism>
<dbReference type="EMBL" id="JAFDVH010000022">
    <property type="protein sequence ID" value="KAG7456683.1"/>
    <property type="molecule type" value="Genomic_DNA"/>
</dbReference>
<evidence type="ECO:0000256" key="5">
    <source>
        <dbReference type="ARBA" id="ARBA00023040"/>
    </source>
</evidence>
<dbReference type="GO" id="GO:0007189">
    <property type="term" value="P:adenylate cyclase-activating G protein-coupled receptor signaling pathway"/>
    <property type="evidence" value="ECO:0007669"/>
    <property type="project" value="TreeGrafter"/>
</dbReference>
<evidence type="ECO:0000256" key="2">
    <source>
        <dbReference type="ARBA" id="ARBA00022475"/>
    </source>
</evidence>
<proteinExistence type="predicted"/>
<evidence type="ECO:0000313" key="11">
    <source>
        <dbReference type="Proteomes" id="UP001046870"/>
    </source>
</evidence>
<dbReference type="InterPro" id="IPR008365">
    <property type="entry name" value="Prostanoid_rcpt"/>
</dbReference>